<accession>A0A9P5YQ42</accession>
<protein>
    <submittedName>
        <fullName evidence="2">Uncharacterized protein</fullName>
    </submittedName>
</protein>
<feature type="compositionally biased region" description="Basic and acidic residues" evidence="1">
    <location>
        <begin position="30"/>
        <end position="46"/>
    </location>
</feature>
<dbReference type="EMBL" id="MU155648">
    <property type="protein sequence ID" value="KAF9471635.1"/>
    <property type="molecule type" value="Genomic_DNA"/>
</dbReference>
<feature type="region of interest" description="Disordered" evidence="1">
    <location>
        <begin position="145"/>
        <end position="288"/>
    </location>
</feature>
<feature type="compositionally biased region" description="Basic and acidic residues" evidence="1">
    <location>
        <begin position="243"/>
        <end position="252"/>
    </location>
</feature>
<evidence type="ECO:0000256" key="1">
    <source>
        <dbReference type="SAM" id="MobiDB-lite"/>
    </source>
</evidence>
<name>A0A9P5YQ42_9AGAR</name>
<evidence type="ECO:0000313" key="2">
    <source>
        <dbReference type="EMBL" id="KAF9471635.1"/>
    </source>
</evidence>
<feature type="compositionally biased region" description="Acidic residues" evidence="1">
    <location>
        <begin position="253"/>
        <end position="288"/>
    </location>
</feature>
<keyword evidence="3" id="KW-1185">Reference proteome</keyword>
<reference evidence="2" key="1">
    <citation type="submission" date="2020-11" db="EMBL/GenBank/DDBJ databases">
        <authorList>
            <consortium name="DOE Joint Genome Institute"/>
            <person name="Ahrendt S."/>
            <person name="Riley R."/>
            <person name="Andreopoulos W."/>
            <person name="Labutti K."/>
            <person name="Pangilinan J."/>
            <person name="Ruiz-Duenas F.J."/>
            <person name="Barrasa J.M."/>
            <person name="Sanchez-Garcia M."/>
            <person name="Camarero S."/>
            <person name="Miyauchi S."/>
            <person name="Serrano A."/>
            <person name="Linde D."/>
            <person name="Babiker R."/>
            <person name="Drula E."/>
            <person name="Ayuso-Fernandez I."/>
            <person name="Pacheco R."/>
            <person name="Padilla G."/>
            <person name="Ferreira P."/>
            <person name="Barriuso J."/>
            <person name="Kellner H."/>
            <person name="Castanera R."/>
            <person name="Alfaro M."/>
            <person name="Ramirez L."/>
            <person name="Pisabarro A.G."/>
            <person name="Kuo A."/>
            <person name="Tritt A."/>
            <person name="Lipzen A."/>
            <person name="He G."/>
            <person name="Yan M."/>
            <person name="Ng V."/>
            <person name="Cullen D."/>
            <person name="Martin F."/>
            <person name="Rosso M.-N."/>
            <person name="Henrissat B."/>
            <person name="Hibbett D."/>
            <person name="Martinez A.T."/>
            <person name="Grigoriev I.V."/>
        </authorList>
    </citation>
    <scope>NUCLEOTIDE SEQUENCE</scope>
    <source>
        <strain evidence="2">CIRM-BRFM 674</strain>
    </source>
</reference>
<evidence type="ECO:0000313" key="3">
    <source>
        <dbReference type="Proteomes" id="UP000807469"/>
    </source>
</evidence>
<feature type="region of interest" description="Disordered" evidence="1">
    <location>
        <begin position="29"/>
        <end position="133"/>
    </location>
</feature>
<feature type="compositionally biased region" description="Low complexity" evidence="1">
    <location>
        <begin position="165"/>
        <end position="179"/>
    </location>
</feature>
<proteinExistence type="predicted"/>
<dbReference type="AlphaFoldDB" id="A0A9P5YQ42"/>
<organism evidence="2 3">
    <name type="scientific">Pholiota conissans</name>
    <dbReference type="NCBI Taxonomy" id="109636"/>
    <lineage>
        <taxon>Eukaryota</taxon>
        <taxon>Fungi</taxon>
        <taxon>Dikarya</taxon>
        <taxon>Basidiomycota</taxon>
        <taxon>Agaricomycotina</taxon>
        <taxon>Agaricomycetes</taxon>
        <taxon>Agaricomycetidae</taxon>
        <taxon>Agaricales</taxon>
        <taxon>Agaricineae</taxon>
        <taxon>Strophariaceae</taxon>
        <taxon>Pholiota</taxon>
    </lineage>
</organism>
<sequence length="288" mass="30809">MSRDMQCNVRISQSRQASKVIFLMFTATPRYEREDPPLQLSEDAHGRYVGSPSLRDDVMPTGSPISSEDEDSRPPSPESMPMASSVSSSPGSPCQDTSRERSKPPSPLNMPVASPVTSTIGSPRPAGMGASPMLRNIGISQSADHNNAQMSTAALGGDSMRRGLTTSTPMSPTKPPNTNIQDLLRRVVRLGNPLPTRESSEELPFPRFPGSATTLPTGRIASPPRQESESGAPRYAPGAFRNIAKELVSHSDESDDEPESESDDGPDSESDEEHGTESDDEVDSASDA</sequence>
<gene>
    <name evidence="2" type="ORF">BDN70DRAFT_975341</name>
</gene>
<dbReference type="Proteomes" id="UP000807469">
    <property type="component" value="Unassembled WGS sequence"/>
</dbReference>
<comment type="caution">
    <text evidence="2">The sequence shown here is derived from an EMBL/GenBank/DDBJ whole genome shotgun (WGS) entry which is preliminary data.</text>
</comment>
<feature type="compositionally biased region" description="Low complexity" evidence="1">
    <location>
        <begin position="79"/>
        <end position="93"/>
    </location>
</feature>